<protein>
    <submittedName>
        <fullName evidence="2">Uncharacterized protein with FMN-binding domain</fullName>
    </submittedName>
</protein>
<evidence type="ECO:0000313" key="2">
    <source>
        <dbReference type="EMBL" id="MBB5617697.1"/>
    </source>
</evidence>
<feature type="chain" id="PRO_5032791441" evidence="1">
    <location>
        <begin position="34"/>
        <end position="144"/>
    </location>
</feature>
<proteinExistence type="predicted"/>
<accession>A0A840XLH1</accession>
<keyword evidence="1" id="KW-0732">Signal</keyword>
<reference evidence="2 3" key="1">
    <citation type="submission" date="2020-08" db="EMBL/GenBank/DDBJ databases">
        <title>Sequencing the genomes of 1000 actinobacteria strains.</title>
        <authorList>
            <person name="Klenk H.-P."/>
        </authorList>
    </citation>
    <scope>NUCLEOTIDE SEQUENCE [LARGE SCALE GENOMIC DNA]</scope>
    <source>
        <strain evidence="2 3">DSM 23889</strain>
    </source>
</reference>
<organism evidence="2 3">
    <name type="scientific">Microcella frigidaquae</name>
    <dbReference type="NCBI Taxonomy" id="424758"/>
    <lineage>
        <taxon>Bacteria</taxon>
        <taxon>Bacillati</taxon>
        <taxon>Actinomycetota</taxon>
        <taxon>Actinomycetes</taxon>
        <taxon>Micrococcales</taxon>
        <taxon>Microbacteriaceae</taxon>
        <taxon>Microcella</taxon>
    </lineage>
</organism>
<evidence type="ECO:0000256" key="1">
    <source>
        <dbReference type="SAM" id="SignalP"/>
    </source>
</evidence>
<dbReference type="PROSITE" id="PS51257">
    <property type="entry name" value="PROKAR_LIPOPROTEIN"/>
    <property type="match status" value="1"/>
</dbReference>
<feature type="signal peptide" evidence="1">
    <location>
        <begin position="1"/>
        <end position="33"/>
    </location>
</feature>
<dbReference type="EMBL" id="JACHBS010000001">
    <property type="protein sequence ID" value="MBB5617697.1"/>
    <property type="molecule type" value="Genomic_DNA"/>
</dbReference>
<keyword evidence="3" id="KW-1185">Reference proteome</keyword>
<dbReference type="RefSeq" id="WP_243739067.1">
    <property type="nucleotide sequence ID" value="NZ_BAAANZ010000006.1"/>
</dbReference>
<dbReference type="AlphaFoldDB" id="A0A840XLH1"/>
<name>A0A840XLH1_9MICO</name>
<dbReference type="Proteomes" id="UP000552883">
    <property type="component" value="Unassembled WGS sequence"/>
</dbReference>
<evidence type="ECO:0000313" key="3">
    <source>
        <dbReference type="Proteomes" id="UP000552883"/>
    </source>
</evidence>
<dbReference type="InterPro" id="IPR015421">
    <property type="entry name" value="PyrdxlP-dep_Trfase_major"/>
</dbReference>
<comment type="caution">
    <text evidence="2">The sequence shown here is derived from an EMBL/GenBank/DDBJ whole genome shotgun (WGS) entry which is preliminary data.</text>
</comment>
<gene>
    <name evidence="2" type="ORF">BJ959_001193</name>
</gene>
<sequence length="144" mass="14839">MMTGRARTTAARVTAPIGATAALLGTLTGCATAAAEAEVQTPVDASYRDGTYQANGTYESPNGSENIIVLIELENDIVTDVEITTNPNNPTTANYQGQFASGIADLVVGRDIDQLDVTVVAGSSLTSNGFREALTAIKADAVES</sequence>
<dbReference type="Gene3D" id="3.40.640.10">
    <property type="entry name" value="Type I PLP-dependent aspartate aminotransferase-like (Major domain)"/>
    <property type="match status" value="1"/>
</dbReference>